<keyword evidence="3" id="KW-1185">Reference proteome</keyword>
<evidence type="ECO:0000313" key="3">
    <source>
        <dbReference type="Proteomes" id="UP000271098"/>
    </source>
</evidence>
<sequence length="220" mass="24634">MAMLGSILGLGDRHLDNILVNFETGHIVHIDYNVCFDKGRSLRVPEMVPFRLTGNIVQALGPTGIEGTFRLSCEHVLTKLRAGKELLRTILDAFVYDPLVDWAAAQDDLSSKSTIAVATMIAVYGADKRAEFVHSMARSLFILRIKEIATAWLANKDRLHYALLEVAEALEAKCKNVRAETRTAWIVEKRKLNAERIITACRELKSAITQHNGIMHDIRP</sequence>
<reference evidence="4" key="1">
    <citation type="submission" date="2016-06" db="UniProtKB">
        <authorList>
            <consortium name="WormBaseParasite"/>
        </authorList>
    </citation>
    <scope>IDENTIFICATION</scope>
</reference>
<dbReference type="GO" id="GO:0016242">
    <property type="term" value="P:negative regulation of macroautophagy"/>
    <property type="evidence" value="ECO:0007669"/>
    <property type="project" value="TreeGrafter"/>
</dbReference>
<dbReference type="SUPFAM" id="SSF56112">
    <property type="entry name" value="Protein kinase-like (PK-like)"/>
    <property type="match status" value="1"/>
</dbReference>
<accession>A0A183D6M9</accession>
<dbReference type="WBParaSite" id="GPUH_0000437701-mRNA-1">
    <property type="protein sequence ID" value="GPUH_0000437701-mRNA-1"/>
    <property type="gene ID" value="GPUH_0000437701"/>
</dbReference>
<dbReference type="InterPro" id="IPR000403">
    <property type="entry name" value="PI3/4_kinase_cat_dom"/>
</dbReference>
<dbReference type="AlphaFoldDB" id="A0A183D6M9"/>
<dbReference type="GO" id="GO:0005737">
    <property type="term" value="C:cytoplasm"/>
    <property type="evidence" value="ECO:0007669"/>
    <property type="project" value="TreeGrafter"/>
</dbReference>
<dbReference type="GO" id="GO:0031932">
    <property type="term" value="C:TORC2 complex"/>
    <property type="evidence" value="ECO:0007669"/>
    <property type="project" value="TreeGrafter"/>
</dbReference>
<dbReference type="PANTHER" id="PTHR11139">
    <property type="entry name" value="ATAXIA TELANGIECTASIA MUTATED ATM -RELATED"/>
    <property type="match status" value="1"/>
</dbReference>
<dbReference type="Gene3D" id="1.10.1070.11">
    <property type="entry name" value="Phosphatidylinositol 3-/4-kinase, catalytic domain"/>
    <property type="match status" value="1"/>
</dbReference>
<reference evidence="2 3" key="2">
    <citation type="submission" date="2018-11" db="EMBL/GenBank/DDBJ databases">
        <authorList>
            <consortium name="Pathogen Informatics"/>
        </authorList>
    </citation>
    <scope>NUCLEOTIDE SEQUENCE [LARGE SCALE GENOMIC DNA]</scope>
</reference>
<proteinExistence type="predicted"/>
<protein>
    <submittedName>
        <fullName evidence="4">PI3K/PI4K domain-containing protein</fullName>
    </submittedName>
</protein>
<organism evidence="4">
    <name type="scientific">Gongylonema pulchrum</name>
    <dbReference type="NCBI Taxonomy" id="637853"/>
    <lineage>
        <taxon>Eukaryota</taxon>
        <taxon>Metazoa</taxon>
        <taxon>Ecdysozoa</taxon>
        <taxon>Nematoda</taxon>
        <taxon>Chromadorea</taxon>
        <taxon>Rhabditida</taxon>
        <taxon>Spirurina</taxon>
        <taxon>Spiruromorpha</taxon>
        <taxon>Spiruroidea</taxon>
        <taxon>Gongylonematidae</taxon>
        <taxon>Gongylonema</taxon>
    </lineage>
</organism>
<dbReference type="PROSITE" id="PS50290">
    <property type="entry name" value="PI3_4_KINASE_3"/>
    <property type="match status" value="1"/>
</dbReference>
<dbReference type="PANTHER" id="PTHR11139:SF119">
    <property type="entry name" value="SERINE_THREONINE-PROTEIN KINASE SMG1"/>
    <property type="match status" value="1"/>
</dbReference>
<dbReference type="GO" id="GO:0031931">
    <property type="term" value="C:TORC1 complex"/>
    <property type="evidence" value="ECO:0007669"/>
    <property type="project" value="TreeGrafter"/>
</dbReference>
<dbReference type="Pfam" id="PF00454">
    <property type="entry name" value="PI3_PI4_kinase"/>
    <property type="match status" value="1"/>
</dbReference>
<dbReference type="Proteomes" id="UP000271098">
    <property type="component" value="Unassembled WGS sequence"/>
</dbReference>
<dbReference type="GO" id="GO:0004674">
    <property type="term" value="F:protein serine/threonine kinase activity"/>
    <property type="evidence" value="ECO:0007669"/>
    <property type="project" value="TreeGrafter"/>
</dbReference>
<dbReference type="InterPro" id="IPR050517">
    <property type="entry name" value="DDR_Repair_Kinase"/>
</dbReference>
<dbReference type="SMART" id="SM00146">
    <property type="entry name" value="PI3Kc"/>
    <property type="match status" value="1"/>
</dbReference>
<name>A0A183D6M9_9BILA</name>
<dbReference type="InterPro" id="IPR036940">
    <property type="entry name" value="PI3/4_kinase_cat_sf"/>
</dbReference>
<evidence type="ECO:0000259" key="1">
    <source>
        <dbReference type="PROSITE" id="PS50290"/>
    </source>
</evidence>
<dbReference type="GO" id="GO:0031929">
    <property type="term" value="P:TOR signaling"/>
    <property type="evidence" value="ECO:0007669"/>
    <property type="project" value="TreeGrafter"/>
</dbReference>
<feature type="domain" description="PI3K/PI4K catalytic" evidence="1">
    <location>
        <begin position="1"/>
        <end position="153"/>
    </location>
</feature>
<dbReference type="InterPro" id="IPR011009">
    <property type="entry name" value="Kinase-like_dom_sf"/>
</dbReference>
<evidence type="ECO:0000313" key="4">
    <source>
        <dbReference type="WBParaSite" id="GPUH_0000437701-mRNA-1"/>
    </source>
</evidence>
<evidence type="ECO:0000313" key="2">
    <source>
        <dbReference type="EMBL" id="VDK44435.1"/>
    </source>
</evidence>
<gene>
    <name evidence="2" type="ORF">GPUH_LOCUS4369</name>
</gene>
<dbReference type="EMBL" id="UYRT01008182">
    <property type="protein sequence ID" value="VDK44435.1"/>
    <property type="molecule type" value="Genomic_DNA"/>
</dbReference>
<dbReference type="OrthoDB" id="10012281at2759"/>
<dbReference type="GO" id="GO:0005634">
    <property type="term" value="C:nucleus"/>
    <property type="evidence" value="ECO:0007669"/>
    <property type="project" value="TreeGrafter"/>
</dbReference>